<dbReference type="InterPro" id="IPR027974">
    <property type="entry name" value="DUF4470"/>
</dbReference>
<dbReference type="GO" id="GO:0044458">
    <property type="term" value="P:motile cilium assembly"/>
    <property type="evidence" value="ECO:0007669"/>
    <property type="project" value="TreeGrafter"/>
</dbReference>
<proteinExistence type="inferred from homology"/>
<dbReference type="PANTHER" id="PTHR22118">
    <property type="entry name" value="DYNEIN ASSEMBLY FACTOR 3, AXONEMAL"/>
    <property type="match status" value="1"/>
</dbReference>
<protein>
    <submittedName>
        <fullName evidence="8">Dynein assembly factor 3, axonemal isoform X1</fullName>
    </submittedName>
</protein>
<evidence type="ECO:0000256" key="1">
    <source>
        <dbReference type="ARBA" id="ARBA00010449"/>
    </source>
</evidence>
<accession>A0A6J3KT00</accession>
<feature type="domain" description="Dynein assembly factor 3 C-terminal" evidence="6">
    <location>
        <begin position="128"/>
        <end position="424"/>
    </location>
</feature>
<evidence type="ECO:0000259" key="6">
    <source>
        <dbReference type="Pfam" id="PF14740"/>
    </source>
</evidence>
<dbReference type="Pfam" id="PF14737">
    <property type="entry name" value="DUF4470"/>
    <property type="match status" value="1"/>
</dbReference>
<dbReference type="InterPro" id="IPR028235">
    <property type="entry name" value="DNAAF3_C"/>
</dbReference>
<keyword evidence="7" id="KW-1185">Reference proteome</keyword>
<feature type="domain" description="DUF4470" evidence="5">
    <location>
        <begin position="2"/>
        <end position="100"/>
    </location>
</feature>
<dbReference type="CTD" id="352909"/>
<dbReference type="InterPro" id="IPR039304">
    <property type="entry name" value="DNAAF3"/>
</dbReference>
<dbReference type="Proteomes" id="UP000504631">
    <property type="component" value="Unplaced"/>
</dbReference>
<evidence type="ECO:0000256" key="4">
    <source>
        <dbReference type="ARBA" id="ARBA00024190"/>
    </source>
</evidence>
<evidence type="ECO:0000256" key="3">
    <source>
        <dbReference type="ARBA" id="ARBA00022794"/>
    </source>
</evidence>
<keyword evidence="3" id="KW-0970">Cilium biogenesis/degradation</keyword>
<keyword evidence="2" id="KW-0963">Cytoplasm</keyword>
<dbReference type="PANTHER" id="PTHR22118:SF14">
    <property type="entry name" value="DYNEIN AXONEMAL ASSEMBLY FACTOR 3"/>
    <property type="match status" value="1"/>
</dbReference>
<evidence type="ECO:0000256" key="2">
    <source>
        <dbReference type="ARBA" id="ARBA00022490"/>
    </source>
</evidence>
<dbReference type="Pfam" id="PF14740">
    <property type="entry name" value="DUF4471"/>
    <property type="match status" value="1"/>
</dbReference>
<comment type="subcellular location">
    <subcellularLocation>
        <location evidence="4">Dynein axonemal particle</location>
    </subcellularLocation>
</comment>
<dbReference type="GO" id="GO:0070286">
    <property type="term" value="P:axonemal dynein complex assembly"/>
    <property type="evidence" value="ECO:0007669"/>
    <property type="project" value="InterPro"/>
</dbReference>
<dbReference type="GO" id="GO:0120293">
    <property type="term" value="C:dynein axonemal particle"/>
    <property type="evidence" value="ECO:0007669"/>
    <property type="project" value="UniProtKB-SubCell"/>
</dbReference>
<evidence type="ECO:0000313" key="8">
    <source>
        <dbReference type="RefSeq" id="XP_033356493.1"/>
    </source>
</evidence>
<evidence type="ECO:0000259" key="5">
    <source>
        <dbReference type="Pfam" id="PF14737"/>
    </source>
</evidence>
<gene>
    <name evidence="8" type="primary">LOC117237026</name>
</gene>
<reference evidence="8" key="1">
    <citation type="submission" date="2025-08" db="UniProtKB">
        <authorList>
            <consortium name="RefSeq"/>
        </authorList>
    </citation>
    <scope>IDENTIFICATION</scope>
    <source>
        <tissue evidence="8">Muscle</tissue>
    </source>
</reference>
<dbReference type="KEGG" id="bvk:117237026"/>
<dbReference type="AlphaFoldDB" id="A0A6J3KT00"/>
<comment type="similarity">
    <text evidence="1">Belongs to the DNAAF3 family.</text>
</comment>
<dbReference type="GeneID" id="117237026"/>
<dbReference type="RefSeq" id="XP_033356493.1">
    <property type="nucleotide sequence ID" value="XM_033500602.1"/>
</dbReference>
<evidence type="ECO:0000313" key="7">
    <source>
        <dbReference type="Proteomes" id="UP000504631"/>
    </source>
</evidence>
<organism evidence="7 8">
    <name type="scientific">Bombus vosnesenskii</name>
    <dbReference type="NCBI Taxonomy" id="207650"/>
    <lineage>
        <taxon>Eukaryota</taxon>
        <taxon>Metazoa</taxon>
        <taxon>Ecdysozoa</taxon>
        <taxon>Arthropoda</taxon>
        <taxon>Hexapoda</taxon>
        <taxon>Insecta</taxon>
        <taxon>Pterygota</taxon>
        <taxon>Neoptera</taxon>
        <taxon>Endopterygota</taxon>
        <taxon>Hymenoptera</taxon>
        <taxon>Apocrita</taxon>
        <taxon>Aculeata</taxon>
        <taxon>Apoidea</taxon>
        <taxon>Anthophila</taxon>
        <taxon>Apidae</taxon>
        <taxon>Bombus</taxon>
        <taxon>Pyrobombus</taxon>
    </lineage>
</organism>
<sequence length="440" mass="51899">MWWGYSPALDIQFEINKHETNYPSEYLEILIVGANDARHILKTLASSYLYNDRIVMYNVVESTLEQVARSILLLSTCLETNLGLQEATRYYLEIFGNTLIRPATAKYLIKSCNQLSNIPTNTIDCPWLSLEQFKHKDRDQLQAIFKFWAHATCDNVPIMEYWDQRVRKSLKTRYDYREGVFDWDYHMILKSRGISNLTLQEYRFWRNNGIAFTWLEGEPVRSNPTLLNNIIQYGPGFVHHTYLGDITNGPFFTWALQEKRDDNIRYRATDIAEREIMKHMYEIRSGESICQELIASHRDSSILNGTLVTETPNKEMEQESWEKEKNKYKWNDISWINVKNHKIIFHPITFLSTSKHKMAYIGRFDFIWIAHNMVKQLPNLVPLLKKKGIMLVELPKFLVDVRNENLENFVNELKSMMHHNGLHEINDINSNEHYIAGFSK</sequence>
<name>A0A6J3KT00_9HYME</name>